<proteinExistence type="inferred from homology"/>
<comment type="subcellular location">
    <subcellularLocation>
        <location evidence="1">Cell membrane</location>
        <topology evidence="1">Multi-pass membrane protein</topology>
    </subcellularLocation>
</comment>
<feature type="domain" description="G-protein coupled receptors family 1 profile" evidence="14">
    <location>
        <begin position="175"/>
        <end position="859"/>
    </location>
</feature>
<feature type="compositionally biased region" description="Polar residues" evidence="12">
    <location>
        <begin position="437"/>
        <end position="447"/>
    </location>
</feature>
<evidence type="ECO:0000256" key="11">
    <source>
        <dbReference type="RuleBase" id="RU000688"/>
    </source>
</evidence>
<evidence type="ECO:0000256" key="8">
    <source>
        <dbReference type="ARBA" id="ARBA00023157"/>
    </source>
</evidence>
<evidence type="ECO:0000256" key="1">
    <source>
        <dbReference type="ARBA" id="ARBA00004651"/>
    </source>
</evidence>
<dbReference type="InterPro" id="IPR000276">
    <property type="entry name" value="GPCR_Rhodpsn"/>
</dbReference>
<feature type="region of interest" description="Disordered" evidence="12">
    <location>
        <begin position="462"/>
        <end position="537"/>
    </location>
</feature>
<feature type="transmembrane region" description="Helical" evidence="13">
    <location>
        <begin position="843"/>
        <end position="862"/>
    </location>
</feature>
<keyword evidence="7 13" id="KW-0472">Membrane</keyword>
<feature type="transmembrane region" description="Helical" evidence="13">
    <location>
        <begin position="234"/>
        <end position="255"/>
    </location>
</feature>
<feature type="transmembrane region" description="Helical" evidence="13">
    <location>
        <begin position="806"/>
        <end position="831"/>
    </location>
</feature>
<evidence type="ECO:0000256" key="12">
    <source>
        <dbReference type="SAM" id="MobiDB-lite"/>
    </source>
</evidence>
<sequence length="909" mass="100350">MQLLTHVKLLLIYCGILGSTIFERFHINFLQVDASLLQIRMIQPKNDDVSGGQGIFIKGTSDHIWKNVSAAEKKHIEELQLEQVTDEESPISDVLLDTEETETTTDLLINSFNISDEKESRFSPPIINDDNGSDSEEVLISLRNDTGRFGWTDLGWADVALVTLFCSIIAGTVAGNMLVIAAVVTTRRLRTVTNCFVMSLAVADWLVGMFVMPPKVFLYLVDNEWRFGRIICELWISLDILLCTASILSLCAISIDRYLAITRPLAYSRRRRSKRLALSMISCVWIAAVVITSPPIFGWYEENRNTDNKCDYNENTGYVVYSALGSFFLPLFVMLYVYARIACVITRRQRSIQKLHSRGDRKSQYCGSDVEEPLHQKDRDDEGGKGENAEKQLHKPTTRLSSSATLTGEGGEADNQDLAPQSTSGQVGHHHKFGERQSATTQPRTAYQESNSFLGRLRLSSCTAADSDDGGGSKSKKKSGEHPRQDKHGASSQDKESNPAANSALALSLPDPATLASGSGTENSSSSTVENESTCGCSHSNNVAPLPLQQNSHRSNNCCSTHNRRHSNHHHYVSRMKTGSRLCHHSVATASPQKNIHRVHQTSSASGRSFGDDELHPKSDGSCRSLDRSPRVWTVEATSPPSGGKRKGKPSKLSNVNCKSCSYEQALNESAGSAPDKSPSQMESVMMMECSPAGNPASLMSAASASGNNTNISPSPLEKSVPYSNRIHQSRIYQPHNLQHHRVIQNSQLENPNHLSSGMHRGRSMKFGPHVHGGEQNNFNGGTATRDFSSGRIASFKRETKTAQTLAAVVGGFIICWLPFFVAYVMGPFVPSSEAIPTGLMDALIWLGWSNSAINPFIYAFYSADFRSAFWRLTVHKCEAILRTRNHNLTRNSPRRYEDPPPQQHRVST</sequence>
<comment type="caution">
    <text evidence="15">The sequence shown here is derived from an EMBL/GenBank/DDBJ whole genome shotgun (WGS) entry which is preliminary data.</text>
</comment>
<feature type="transmembrane region" description="Helical" evidence="13">
    <location>
        <begin position="196"/>
        <end position="214"/>
    </location>
</feature>
<protein>
    <recommendedName>
        <fullName evidence="14">G-protein coupled receptors family 1 profile domain-containing protein</fullName>
    </recommendedName>
</protein>
<feature type="region of interest" description="Disordered" evidence="12">
    <location>
        <begin position="754"/>
        <end position="784"/>
    </location>
</feature>
<organism evidence="15 16">
    <name type="scientific">Orchesella dallaii</name>
    <dbReference type="NCBI Taxonomy" id="48710"/>
    <lineage>
        <taxon>Eukaryota</taxon>
        <taxon>Metazoa</taxon>
        <taxon>Ecdysozoa</taxon>
        <taxon>Arthropoda</taxon>
        <taxon>Hexapoda</taxon>
        <taxon>Collembola</taxon>
        <taxon>Entomobryomorpha</taxon>
        <taxon>Entomobryoidea</taxon>
        <taxon>Orchesellidae</taxon>
        <taxon>Orchesellinae</taxon>
        <taxon>Orchesella</taxon>
    </lineage>
</organism>
<evidence type="ECO:0000256" key="3">
    <source>
        <dbReference type="ARBA" id="ARBA00022475"/>
    </source>
</evidence>
<evidence type="ECO:0000259" key="14">
    <source>
        <dbReference type="PROSITE" id="PS50262"/>
    </source>
</evidence>
<dbReference type="SUPFAM" id="SSF81321">
    <property type="entry name" value="Family A G protein-coupled receptor-like"/>
    <property type="match status" value="1"/>
</dbReference>
<feature type="region of interest" description="Disordered" evidence="12">
    <location>
        <begin position="356"/>
        <end position="447"/>
    </location>
</feature>
<dbReference type="PROSITE" id="PS00237">
    <property type="entry name" value="G_PROTEIN_RECEP_F1_1"/>
    <property type="match status" value="1"/>
</dbReference>
<dbReference type="CDD" id="cd15061">
    <property type="entry name" value="7tmA_tyramine_R-like"/>
    <property type="match status" value="1"/>
</dbReference>
<feature type="compositionally biased region" description="Basic and acidic residues" evidence="12">
    <location>
        <begin position="372"/>
        <end position="393"/>
    </location>
</feature>
<evidence type="ECO:0000256" key="10">
    <source>
        <dbReference type="ARBA" id="ARBA00023224"/>
    </source>
</evidence>
<evidence type="ECO:0000313" key="16">
    <source>
        <dbReference type="Proteomes" id="UP001642540"/>
    </source>
</evidence>
<feature type="transmembrane region" description="Helical" evidence="13">
    <location>
        <begin position="276"/>
        <end position="298"/>
    </location>
</feature>
<gene>
    <name evidence="15" type="ORF">ODALV1_LOCUS5187</name>
</gene>
<evidence type="ECO:0000256" key="7">
    <source>
        <dbReference type="ARBA" id="ARBA00023136"/>
    </source>
</evidence>
<feature type="region of interest" description="Disordered" evidence="12">
    <location>
        <begin position="588"/>
        <end position="655"/>
    </location>
</feature>
<keyword evidence="6 11" id="KW-0297">G-protein coupled receptor</keyword>
<feature type="compositionally biased region" description="Basic and acidic residues" evidence="12">
    <location>
        <begin position="478"/>
        <end position="497"/>
    </location>
</feature>
<evidence type="ECO:0000313" key="15">
    <source>
        <dbReference type="EMBL" id="CAL8082379.1"/>
    </source>
</evidence>
<evidence type="ECO:0000256" key="6">
    <source>
        <dbReference type="ARBA" id="ARBA00023040"/>
    </source>
</evidence>
<keyword evidence="8" id="KW-1015">Disulfide bond</keyword>
<dbReference type="PANTHER" id="PTHR24248">
    <property type="entry name" value="ADRENERGIC RECEPTOR-RELATED G-PROTEIN COUPLED RECEPTOR"/>
    <property type="match status" value="1"/>
</dbReference>
<feature type="compositionally biased region" description="Polar residues" evidence="12">
    <location>
        <begin position="775"/>
        <end position="784"/>
    </location>
</feature>
<keyword evidence="10 11" id="KW-0807">Transducer</keyword>
<evidence type="ECO:0000256" key="5">
    <source>
        <dbReference type="ARBA" id="ARBA00022989"/>
    </source>
</evidence>
<evidence type="ECO:0000256" key="13">
    <source>
        <dbReference type="SAM" id="Phobius"/>
    </source>
</evidence>
<keyword evidence="4 11" id="KW-0812">Transmembrane</keyword>
<keyword evidence="9 11" id="KW-0675">Receptor</keyword>
<dbReference type="PRINTS" id="PR00237">
    <property type="entry name" value="GPCRRHODOPSN"/>
</dbReference>
<feature type="transmembrane region" description="Helical" evidence="13">
    <location>
        <begin position="318"/>
        <end position="339"/>
    </location>
</feature>
<name>A0ABP1PYJ1_9HEXA</name>
<dbReference type="EMBL" id="CAXLJM020000015">
    <property type="protein sequence ID" value="CAL8082379.1"/>
    <property type="molecule type" value="Genomic_DNA"/>
</dbReference>
<keyword evidence="16" id="KW-1185">Reference proteome</keyword>
<dbReference type="Pfam" id="PF00001">
    <property type="entry name" value="7tm_1"/>
    <property type="match status" value="2"/>
</dbReference>
<dbReference type="Gene3D" id="1.20.1070.10">
    <property type="entry name" value="Rhodopsin 7-helix transmembrane proteins"/>
    <property type="match status" value="2"/>
</dbReference>
<keyword evidence="5 13" id="KW-1133">Transmembrane helix</keyword>
<evidence type="ECO:0000256" key="9">
    <source>
        <dbReference type="ARBA" id="ARBA00023170"/>
    </source>
</evidence>
<dbReference type="SMART" id="SM01381">
    <property type="entry name" value="7TM_GPCR_Srsx"/>
    <property type="match status" value="1"/>
</dbReference>
<evidence type="ECO:0000256" key="2">
    <source>
        <dbReference type="ARBA" id="ARBA00010663"/>
    </source>
</evidence>
<evidence type="ECO:0000256" key="4">
    <source>
        <dbReference type="ARBA" id="ARBA00022692"/>
    </source>
</evidence>
<dbReference type="InterPro" id="IPR017452">
    <property type="entry name" value="GPCR_Rhodpsn_7TM"/>
</dbReference>
<dbReference type="PANTHER" id="PTHR24248:SF199">
    <property type="entry name" value="IP13425P-RELATED"/>
    <property type="match status" value="1"/>
</dbReference>
<reference evidence="15 16" key="1">
    <citation type="submission" date="2024-08" db="EMBL/GenBank/DDBJ databases">
        <authorList>
            <person name="Cucini C."/>
            <person name="Frati F."/>
        </authorList>
    </citation>
    <scope>NUCLEOTIDE SEQUENCE [LARGE SCALE GENOMIC DNA]</scope>
</reference>
<keyword evidence="3" id="KW-1003">Cell membrane</keyword>
<feature type="compositionally biased region" description="Low complexity" evidence="12">
    <location>
        <begin position="498"/>
        <end position="534"/>
    </location>
</feature>
<feature type="transmembrane region" description="Helical" evidence="13">
    <location>
        <begin position="159"/>
        <end position="184"/>
    </location>
</feature>
<dbReference type="PROSITE" id="PS50262">
    <property type="entry name" value="G_PROTEIN_RECEP_F1_2"/>
    <property type="match status" value="1"/>
</dbReference>
<dbReference type="Proteomes" id="UP001642540">
    <property type="component" value="Unassembled WGS sequence"/>
</dbReference>
<feature type="compositionally biased region" description="Basic and acidic residues" evidence="12">
    <location>
        <begin position="610"/>
        <end position="630"/>
    </location>
</feature>
<comment type="similarity">
    <text evidence="2 11">Belongs to the G-protein coupled receptor 1 family.</text>
</comment>
<accession>A0ABP1PYJ1</accession>